<sequence>MQRLKRNLRQGTGKEGKVKRKKSEDDKNDSEEEEEEQVEEESEDDYTQEKNPFRRRG</sequence>
<reference evidence="3" key="2">
    <citation type="submission" date="2023-04" db="EMBL/GenBank/DDBJ databases">
        <authorList>
            <person name="Bruccoleri R.E."/>
            <person name="Oakeley E.J."/>
            <person name="Faust A.-M."/>
            <person name="Dessus-Babus S."/>
            <person name="Altorfer M."/>
            <person name="Burckhardt D."/>
            <person name="Oertli M."/>
            <person name="Naumann U."/>
            <person name="Petersen F."/>
            <person name="Wong J."/>
        </authorList>
    </citation>
    <scope>NUCLEOTIDE SEQUENCE</scope>
    <source>
        <strain evidence="3">GSM-AAB239-AS_SAM_17_03QT</strain>
        <tissue evidence="3">Leaf</tissue>
    </source>
</reference>
<name>A0AAX6HSM2_IRIPA</name>
<accession>A0AAX6HSM2</accession>
<keyword evidence="4" id="KW-1185">Reference proteome</keyword>
<dbReference type="EMBL" id="JANAVB010021797">
    <property type="protein sequence ID" value="KAJ6824943.1"/>
    <property type="molecule type" value="Genomic_DNA"/>
</dbReference>
<feature type="region of interest" description="Disordered" evidence="1">
    <location>
        <begin position="1"/>
        <end position="57"/>
    </location>
</feature>
<evidence type="ECO:0000313" key="3">
    <source>
        <dbReference type="EMBL" id="KAJ6843862.1"/>
    </source>
</evidence>
<protein>
    <submittedName>
        <fullName evidence="3">Uncharacterized protein</fullName>
    </submittedName>
</protein>
<evidence type="ECO:0000313" key="4">
    <source>
        <dbReference type="Proteomes" id="UP001140949"/>
    </source>
</evidence>
<evidence type="ECO:0000256" key="1">
    <source>
        <dbReference type="SAM" id="MobiDB-lite"/>
    </source>
</evidence>
<feature type="compositionally biased region" description="Basic and acidic residues" evidence="1">
    <location>
        <begin position="47"/>
        <end position="57"/>
    </location>
</feature>
<dbReference type="EMBL" id="JANAVB010006903">
    <property type="protein sequence ID" value="KAJ6843862.1"/>
    <property type="molecule type" value="Genomic_DNA"/>
</dbReference>
<gene>
    <name evidence="3" type="ORF">M6B38_116885</name>
    <name evidence="2" type="ORF">M6B38_380930</name>
</gene>
<dbReference type="Proteomes" id="UP001140949">
    <property type="component" value="Unassembled WGS sequence"/>
</dbReference>
<evidence type="ECO:0000313" key="2">
    <source>
        <dbReference type="EMBL" id="KAJ6824943.1"/>
    </source>
</evidence>
<dbReference type="AlphaFoldDB" id="A0AAX6HSM2"/>
<proteinExistence type="predicted"/>
<organism evidence="3 4">
    <name type="scientific">Iris pallida</name>
    <name type="common">Sweet iris</name>
    <dbReference type="NCBI Taxonomy" id="29817"/>
    <lineage>
        <taxon>Eukaryota</taxon>
        <taxon>Viridiplantae</taxon>
        <taxon>Streptophyta</taxon>
        <taxon>Embryophyta</taxon>
        <taxon>Tracheophyta</taxon>
        <taxon>Spermatophyta</taxon>
        <taxon>Magnoliopsida</taxon>
        <taxon>Liliopsida</taxon>
        <taxon>Asparagales</taxon>
        <taxon>Iridaceae</taxon>
        <taxon>Iridoideae</taxon>
        <taxon>Irideae</taxon>
        <taxon>Iris</taxon>
    </lineage>
</organism>
<reference evidence="3" key="1">
    <citation type="journal article" date="2023" name="GigaByte">
        <title>Genome assembly of the bearded iris, Iris pallida Lam.</title>
        <authorList>
            <person name="Bruccoleri R.E."/>
            <person name="Oakeley E.J."/>
            <person name="Faust A.M.E."/>
            <person name="Altorfer M."/>
            <person name="Dessus-Babus S."/>
            <person name="Burckhardt D."/>
            <person name="Oertli M."/>
            <person name="Naumann U."/>
            <person name="Petersen F."/>
            <person name="Wong J."/>
        </authorList>
    </citation>
    <scope>NUCLEOTIDE SEQUENCE</scope>
    <source>
        <strain evidence="3">GSM-AAB239-AS_SAM_17_03QT</strain>
    </source>
</reference>
<feature type="compositionally biased region" description="Acidic residues" evidence="1">
    <location>
        <begin position="26"/>
        <end position="46"/>
    </location>
</feature>
<comment type="caution">
    <text evidence="3">The sequence shown here is derived from an EMBL/GenBank/DDBJ whole genome shotgun (WGS) entry which is preliminary data.</text>
</comment>